<keyword evidence="3" id="KW-1185">Reference proteome</keyword>
<protein>
    <submittedName>
        <fullName evidence="2">Uncharacterized protein</fullName>
    </submittedName>
</protein>
<sequence>MNQYDHIGGMGSISILQCIQLNKDIYNVEKKIKSYERKIDITENVKVKTERKRDGTKG</sequence>
<dbReference type="Proteomes" id="UP000030640">
    <property type="component" value="Unassembled WGS sequence"/>
</dbReference>
<dbReference type="VEuPathDB" id="PlasmoDB:C922_02634"/>
<evidence type="ECO:0000256" key="1">
    <source>
        <dbReference type="SAM" id="Coils"/>
    </source>
</evidence>
<evidence type="ECO:0000313" key="2">
    <source>
        <dbReference type="EMBL" id="EUD67050.1"/>
    </source>
</evidence>
<keyword evidence="1" id="KW-0175">Coiled coil</keyword>
<name>W7A5N0_9APIC</name>
<gene>
    <name evidence="2" type="ORF">C922_02634</name>
</gene>
<proteinExistence type="predicted"/>
<reference evidence="2 3" key="1">
    <citation type="submission" date="2013-02" db="EMBL/GenBank/DDBJ databases">
        <title>The Genome Sequence of Plasmodium inui San Antonio 1.</title>
        <authorList>
            <consortium name="The Broad Institute Genome Sequencing Platform"/>
            <consortium name="The Broad Institute Genome Sequencing Center for Infectious Disease"/>
            <person name="Neafsey D."/>
            <person name="Cheeseman I."/>
            <person name="Volkman S."/>
            <person name="Adams J."/>
            <person name="Walker B."/>
            <person name="Young S.K."/>
            <person name="Zeng Q."/>
            <person name="Gargeya S."/>
            <person name="Fitzgerald M."/>
            <person name="Haas B."/>
            <person name="Abouelleil A."/>
            <person name="Alvarado L."/>
            <person name="Arachchi H.M."/>
            <person name="Berlin A.M."/>
            <person name="Chapman S.B."/>
            <person name="Dewar J."/>
            <person name="Goldberg J."/>
            <person name="Griggs A."/>
            <person name="Gujja S."/>
            <person name="Hansen M."/>
            <person name="Howarth C."/>
            <person name="Imamovic A."/>
            <person name="Larimer J."/>
            <person name="McCowan C."/>
            <person name="Murphy C."/>
            <person name="Neiman D."/>
            <person name="Pearson M."/>
            <person name="Priest M."/>
            <person name="Roberts A."/>
            <person name="Saif S."/>
            <person name="Shea T."/>
            <person name="Sisk P."/>
            <person name="Sykes S."/>
            <person name="Wortman J."/>
            <person name="Nusbaum C."/>
            <person name="Birren B."/>
        </authorList>
    </citation>
    <scope>NUCLEOTIDE SEQUENCE [LARGE SCALE GENOMIC DNA]</scope>
    <source>
        <strain evidence="2 3">San Antonio 1</strain>
    </source>
</reference>
<accession>W7A5N0</accession>
<feature type="coiled-coil region" evidence="1">
    <location>
        <begin position="18"/>
        <end position="52"/>
    </location>
</feature>
<dbReference type="EMBL" id="KI965468">
    <property type="protein sequence ID" value="EUD67050.1"/>
    <property type="molecule type" value="Genomic_DNA"/>
</dbReference>
<evidence type="ECO:0000313" key="3">
    <source>
        <dbReference type="Proteomes" id="UP000030640"/>
    </source>
</evidence>
<dbReference type="RefSeq" id="XP_008816455.1">
    <property type="nucleotide sequence ID" value="XM_008818233.1"/>
</dbReference>
<organism evidence="2 3">
    <name type="scientific">Plasmodium inui San Antonio 1</name>
    <dbReference type="NCBI Taxonomy" id="1237626"/>
    <lineage>
        <taxon>Eukaryota</taxon>
        <taxon>Sar</taxon>
        <taxon>Alveolata</taxon>
        <taxon>Apicomplexa</taxon>
        <taxon>Aconoidasida</taxon>
        <taxon>Haemosporida</taxon>
        <taxon>Plasmodiidae</taxon>
        <taxon>Plasmodium</taxon>
        <taxon>Plasmodium (Plasmodium)</taxon>
    </lineage>
</organism>
<dbReference type="GeneID" id="20037908"/>
<dbReference type="AlphaFoldDB" id="W7A5N0"/>